<dbReference type="OrthoDB" id="3827416at2"/>
<keyword evidence="2" id="KW-0732">Signal</keyword>
<dbReference type="InterPro" id="IPR025326">
    <property type="entry name" value="DUF4232"/>
</dbReference>
<evidence type="ECO:0000313" key="5">
    <source>
        <dbReference type="Proteomes" id="UP000245992"/>
    </source>
</evidence>
<name>A0A2T7TCU3_9ACTN</name>
<organism evidence="4 5">
    <name type="scientific">Streptomyces scopuliridis RB72</name>
    <dbReference type="NCBI Taxonomy" id="1440053"/>
    <lineage>
        <taxon>Bacteria</taxon>
        <taxon>Bacillati</taxon>
        <taxon>Actinomycetota</taxon>
        <taxon>Actinomycetes</taxon>
        <taxon>Kitasatosporales</taxon>
        <taxon>Streptomycetaceae</taxon>
        <taxon>Streptomyces</taxon>
    </lineage>
</organism>
<accession>A0A2T7TCU3</accession>
<evidence type="ECO:0000259" key="3">
    <source>
        <dbReference type="Pfam" id="PF14016"/>
    </source>
</evidence>
<dbReference type="Pfam" id="PF14016">
    <property type="entry name" value="DUF4232"/>
    <property type="match status" value="1"/>
</dbReference>
<feature type="chain" id="PRO_5015532807" description="DUF4232 domain-containing protein" evidence="2">
    <location>
        <begin position="22"/>
        <end position="218"/>
    </location>
</feature>
<protein>
    <recommendedName>
        <fullName evidence="3">DUF4232 domain-containing protein</fullName>
    </recommendedName>
</protein>
<gene>
    <name evidence="4" type="ORF">Y717_25335</name>
</gene>
<evidence type="ECO:0000256" key="1">
    <source>
        <dbReference type="SAM" id="MobiDB-lite"/>
    </source>
</evidence>
<evidence type="ECO:0000256" key="2">
    <source>
        <dbReference type="SAM" id="SignalP"/>
    </source>
</evidence>
<evidence type="ECO:0000313" key="4">
    <source>
        <dbReference type="EMBL" id="PVE12922.1"/>
    </source>
</evidence>
<reference evidence="4 5" key="1">
    <citation type="submission" date="2013-12" db="EMBL/GenBank/DDBJ databases">
        <title>Annotated genome of Streptomyces scopuliridis.</title>
        <authorList>
            <person name="Olson J.B."/>
        </authorList>
    </citation>
    <scope>NUCLEOTIDE SEQUENCE [LARGE SCALE GENOMIC DNA]</scope>
    <source>
        <strain evidence="4 5">RB72</strain>
    </source>
</reference>
<dbReference type="AlphaFoldDB" id="A0A2T7TCU3"/>
<dbReference type="EMBL" id="AZSP01000051">
    <property type="protein sequence ID" value="PVE12922.1"/>
    <property type="molecule type" value="Genomic_DNA"/>
</dbReference>
<keyword evidence="5" id="KW-1185">Reference proteome</keyword>
<sequence length="218" mass="22323">MARIRRTAVMAAGSLVLMAGASGCSDIRNEIDAARGEGEGRPTAAASEPSAALPAEPPPGLPASPEPWAATGPGRCLASGVAFSHGEVNAAMGIRAVSIGLRNCGTKPYRVNGYPEIGVLDDDREPVGLKLIHGNESTGAADDQGPRELTLAPGESVESVLQWNNRITESGAHATGSYVVVATAPGEERDTLPLPVDIGTDGELHVTAWADGQGRDPS</sequence>
<dbReference type="PROSITE" id="PS51257">
    <property type="entry name" value="PROKAR_LIPOPROTEIN"/>
    <property type="match status" value="1"/>
</dbReference>
<feature type="compositionally biased region" description="Pro residues" evidence="1">
    <location>
        <begin position="55"/>
        <end position="65"/>
    </location>
</feature>
<comment type="caution">
    <text evidence="4">The sequence shown here is derived from an EMBL/GenBank/DDBJ whole genome shotgun (WGS) entry which is preliminary data.</text>
</comment>
<dbReference type="STRING" id="1440053.GCA_000718095_04694"/>
<feature type="region of interest" description="Disordered" evidence="1">
    <location>
        <begin position="36"/>
        <end position="69"/>
    </location>
</feature>
<feature type="signal peptide" evidence="2">
    <location>
        <begin position="1"/>
        <end position="21"/>
    </location>
</feature>
<proteinExistence type="predicted"/>
<dbReference type="Proteomes" id="UP000245992">
    <property type="component" value="Unassembled WGS sequence"/>
</dbReference>
<dbReference type="RefSeq" id="WP_051746150.1">
    <property type="nucleotide sequence ID" value="NZ_AZSP01000051.1"/>
</dbReference>
<feature type="compositionally biased region" description="Low complexity" evidence="1">
    <location>
        <begin position="44"/>
        <end position="54"/>
    </location>
</feature>
<feature type="domain" description="DUF4232" evidence="3">
    <location>
        <begin position="76"/>
        <end position="209"/>
    </location>
</feature>